<dbReference type="InterPro" id="IPR002035">
    <property type="entry name" value="VWF_A"/>
</dbReference>
<dbReference type="Gene3D" id="3.40.50.410">
    <property type="entry name" value="von Willebrand factor, type A domain"/>
    <property type="match status" value="1"/>
</dbReference>
<dbReference type="Pfam" id="PF13531">
    <property type="entry name" value="SBP_bac_11"/>
    <property type="match status" value="1"/>
</dbReference>
<dbReference type="PROSITE" id="PS50234">
    <property type="entry name" value="VWFA"/>
    <property type="match status" value="1"/>
</dbReference>
<dbReference type="RefSeq" id="WP_187242114.1">
    <property type="nucleotide sequence ID" value="NZ_BAAAOK010000017.1"/>
</dbReference>
<organism evidence="2 3">
    <name type="scientific">Actinomadura alba</name>
    <dbReference type="NCBI Taxonomy" id="406431"/>
    <lineage>
        <taxon>Bacteria</taxon>
        <taxon>Bacillati</taxon>
        <taxon>Actinomycetota</taxon>
        <taxon>Actinomycetes</taxon>
        <taxon>Streptosporangiales</taxon>
        <taxon>Thermomonosporaceae</taxon>
        <taxon>Actinomadura</taxon>
    </lineage>
</organism>
<comment type="caution">
    <text evidence="2">The sequence shown here is derived from an EMBL/GenBank/DDBJ whole genome shotgun (WGS) entry which is preliminary data.</text>
</comment>
<evidence type="ECO:0000259" key="1">
    <source>
        <dbReference type="PROSITE" id="PS50234"/>
    </source>
</evidence>
<reference evidence="2 3" key="1">
    <citation type="submission" date="2020-06" db="EMBL/GenBank/DDBJ databases">
        <title>Actinomadura xiongansis sp. nov., isolated from soil of Baiyangdian.</title>
        <authorList>
            <person name="Zhang X."/>
        </authorList>
    </citation>
    <scope>NUCLEOTIDE SEQUENCE [LARGE SCALE GENOMIC DNA]</scope>
    <source>
        <strain evidence="2 3">HBUM206468</strain>
    </source>
</reference>
<dbReference type="EMBL" id="JABVEC010000003">
    <property type="protein sequence ID" value="MBC6465099.1"/>
    <property type="molecule type" value="Genomic_DNA"/>
</dbReference>
<dbReference type="SUPFAM" id="SSF53850">
    <property type="entry name" value="Periplasmic binding protein-like II"/>
    <property type="match status" value="1"/>
</dbReference>
<protein>
    <submittedName>
        <fullName evidence="2">VWA domain-containing protein</fullName>
    </submittedName>
</protein>
<dbReference type="CDD" id="cd00198">
    <property type="entry name" value="vWFA"/>
    <property type="match status" value="1"/>
</dbReference>
<feature type="domain" description="VWFA" evidence="1">
    <location>
        <begin position="372"/>
        <end position="538"/>
    </location>
</feature>
<dbReference type="InterPro" id="IPR036465">
    <property type="entry name" value="vWFA_dom_sf"/>
</dbReference>
<name>A0ABR7LK05_9ACTN</name>
<dbReference type="SMART" id="SM00327">
    <property type="entry name" value="VWA"/>
    <property type="match status" value="1"/>
</dbReference>
<keyword evidence="3" id="KW-1185">Reference proteome</keyword>
<gene>
    <name evidence="2" type="ORF">HKK74_06285</name>
</gene>
<evidence type="ECO:0000313" key="2">
    <source>
        <dbReference type="EMBL" id="MBC6465099.1"/>
    </source>
</evidence>
<proteinExistence type="predicted"/>
<dbReference type="Proteomes" id="UP000805614">
    <property type="component" value="Unassembled WGS sequence"/>
</dbReference>
<accession>A0ABR7LK05</accession>
<evidence type="ECO:0000313" key="3">
    <source>
        <dbReference type="Proteomes" id="UP000805614"/>
    </source>
</evidence>
<dbReference type="SUPFAM" id="SSF53300">
    <property type="entry name" value="vWA-like"/>
    <property type="match status" value="1"/>
</dbReference>
<dbReference type="Pfam" id="PF13519">
    <property type="entry name" value="VWA_2"/>
    <property type="match status" value="1"/>
</dbReference>
<sequence length="560" mass="60202">MTQTRGDLVVVRTRRTRGTGARAWAGPLRAVAAAVTAAVLLLAAACQGGDDGKGDAPGVLRVLAGSELADLGPILAQAERDTGVRVQMDYAGTLDGVQRILEGKVDRRYDAIWFSSNRYLSLHPGAQSRLGTAVKTMSSPVVLGVRASVASRLGWDTKRPTWSDIAEAAAERKFTYGMTNPAASNSGFSALVAVAAALSGDGAALQTGTVDEIAPRLESFFTGQILTAGSSGWLSDSYVRRVTQGAAAGPQVDGLVNYESVLLSLNESRRLPERLTLVHPADGVISADYPLTSLADASGDARERHRVLTDYLRRPDVQRRIMTQVHRRPVNPQVRPEARFAEMPPELPFPARLDAVDALIGAYFDRIRRPARTAYVLDVSGSMKGDRLAGLKAALTALTGADASLAGRFQRFHNREEVTLIPFSDAPRETRSFVIPEADPTAELARVRSYTQSLGVGGNTAVYSSVQRAYEVLGRGDDDRFTSIVLMSDGENNRGIALVDFRSWLAAQPAEVRRVPVFPVLFGEAATGEMGELASLTGGRTFDARSQSLEAVFKEIRGYQ</sequence>